<dbReference type="HAMAP" id="MF_03109">
    <property type="entry name" value="Sey1"/>
    <property type="match status" value="1"/>
</dbReference>
<dbReference type="Pfam" id="PF05879">
    <property type="entry name" value="RHD3_GTPase"/>
    <property type="match status" value="1"/>
</dbReference>
<dbReference type="Proteomes" id="UP000182334">
    <property type="component" value="Chromosome IV"/>
</dbReference>
<dbReference type="InterPro" id="IPR046758">
    <property type="entry name" value="Sey1/RHD3-like_3HB"/>
</dbReference>
<dbReference type="GO" id="GO:0016320">
    <property type="term" value="P:endoplasmic reticulum membrane fusion"/>
    <property type="evidence" value="ECO:0007669"/>
    <property type="project" value="TreeGrafter"/>
</dbReference>
<evidence type="ECO:0000256" key="3">
    <source>
        <dbReference type="ARBA" id="ARBA00022801"/>
    </source>
</evidence>
<feature type="topological domain" description="Cytoplasmic" evidence="8">
    <location>
        <begin position="779"/>
        <end position="846"/>
    </location>
</feature>
<feature type="compositionally biased region" description="Acidic residues" evidence="9">
    <location>
        <begin position="832"/>
        <end position="846"/>
    </location>
</feature>
<evidence type="ECO:0000259" key="11">
    <source>
        <dbReference type="PROSITE" id="PS51715"/>
    </source>
</evidence>
<dbReference type="Pfam" id="PF20428">
    <property type="entry name" value="Sey1_3HB"/>
    <property type="match status" value="1"/>
</dbReference>
<proteinExistence type="inferred from homology"/>
<evidence type="ECO:0000313" key="13">
    <source>
        <dbReference type="Proteomes" id="UP000182334"/>
    </source>
</evidence>
<evidence type="ECO:0000256" key="2">
    <source>
        <dbReference type="ARBA" id="ARBA00022741"/>
    </source>
</evidence>
<evidence type="ECO:0000313" key="12">
    <source>
        <dbReference type="EMBL" id="SGZ54201.1"/>
    </source>
</evidence>
<name>A0A1L0BS58_9ASCO</name>
<keyword evidence="6 8" id="KW-0342">GTP-binding</keyword>
<evidence type="ECO:0000256" key="9">
    <source>
        <dbReference type="SAM" id="MobiDB-lite"/>
    </source>
</evidence>
<dbReference type="InterPro" id="IPR027417">
    <property type="entry name" value="P-loop_NTPase"/>
</dbReference>
<feature type="transmembrane region" description="Helical" evidence="10">
    <location>
        <begin position="758"/>
        <end position="779"/>
    </location>
</feature>
<dbReference type="CDD" id="cd01851">
    <property type="entry name" value="GBP"/>
    <property type="match status" value="1"/>
</dbReference>
<comment type="similarity">
    <text evidence="8">Belongs to the TRAFAC class dynamin-like GTPase superfamily. GB1/RHD3 GTPase family. RHD3 subfamily.</text>
</comment>
<dbReference type="InterPro" id="IPR008803">
    <property type="entry name" value="RHD3/Sey1"/>
</dbReference>
<comment type="subcellular location">
    <subcellularLocation>
        <location evidence="8">Endoplasmic reticulum membrane</location>
        <topology evidence="8">Multi-pass membrane protein</topology>
    </subcellularLocation>
    <text evidence="8">Enriched in the cortical ER. Concentrated in punctae along the ER tubules.</text>
</comment>
<dbReference type="InterPro" id="IPR030386">
    <property type="entry name" value="G_GB1_RHD3_dom"/>
</dbReference>
<dbReference type="PANTHER" id="PTHR45923">
    <property type="entry name" value="PROTEIN SEY1"/>
    <property type="match status" value="1"/>
</dbReference>
<sequence>MSDLQVPEHITHVVSAETAVLEEGTTSSSSSFVPIDSVQDAIQIIDENKQFNHNILDYITLTSRLLADHRIISVFGSQSTGKSTLLNHLFNTNFDVMDEVNRQQTTKGIWLAISPGVNNLVPSGTNISLNNVLVMDVEGTDGRERGEDQDFERKAALFALSTSEVLIVNLWETQVGLYQGANMGLLKTVFEVNLSLFGKAKLHNNDHKVLLLFVIRDHIGVTPLASLSATITQDLLKIWDNLNKPADVAHLAFSDFFDLAFHTLSHKVLQNDKFLADIRLLGNRFVDPTDEGFLFKPFYHHDIPIEGWTMYAENCWEQIDNNKDLDLPTQQILVAKFKCDEIASQCYDEFLTVFSEYEKSTVDASTTHDYKDVGLTFADMKDTALENYDLSAAKYNKSVYNQKRLALGDRINVKIHDLFTIFANQLLSTSVKAFSSGLSKKSRSGTFVQTVEKLTVSITNEYTESLALLSLDGQLDIQPHIKALQEEVAKWVTKQQVVELNGVISKALKRLNNALSTTILDEISNPTEQTWDRITESFESLRRNALARYETENGDHDFSLGTDAQVNEIAVRTFTFKSWELFDSLIHKYISKENLLNILKDRFDDKFRYDDNGVPKLYQNAHELEASFGDAKSHAMKAFPILTLAKLSNGTELKPPFDVHNKALKRKYQSVDFGAQIEEQDESEDDSDDDDSDKRFAEIISEKDKADVLTKFKKEIDAKFVETKRSIIQHVTQIPYYIYLVILVLGWNEFMAVLRNPIFFTLLLMVGAGLYVLYLMNLLTPAYAVVQQLVDGAVVVGKEKLREFLIDDHQQHGRNMARMAGNTASAPGSEATDIELDDLSPAEDSS</sequence>
<evidence type="ECO:0000256" key="8">
    <source>
        <dbReference type="HAMAP-Rule" id="MF_03109"/>
    </source>
</evidence>
<keyword evidence="5 8" id="KW-1133">Transmembrane helix</keyword>
<keyword evidence="4 8" id="KW-0256">Endoplasmic reticulum</keyword>
<dbReference type="OrthoDB" id="1597724at2759"/>
<gene>
    <name evidence="8" type="primary">SEY1</name>
    <name evidence="12" type="ORF">SAMEA4029010_CIC11G00000004933</name>
</gene>
<dbReference type="EMBL" id="LT635759">
    <property type="protein sequence ID" value="SGZ54201.1"/>
    <property type="molecule type" value="Genomic_DNA"/>
</dbReference>
<dbReference type="STRING" id="45354.A0A1L0BS58"/>
<dbReference type="Gene3D" id="3.40.50.300">
    <property type="entry name" value="P-loop containing nucleotide triphosphate hydrolases"/>
    <property type="match status" value="1"/>
</dbReference>
<evidence type="ECO:0000256" key="10">
    <source>
        <dbReference type="SAM" id="Phobius"/>
    </source>
</evidence>
<keyword evidence="7 8" id="KW-0472">Membrane</keyword>
<evidence type="ECO:0000256" key="6">
    <source>
        <dbReference type="ARBA" id="ARBA00023134"/>
    </source>
</evidence>
<feature type="topological domain" description="Cytoplasmic" evidence="8">
    <location>
        <begin position="1"/>
        <end position="733"/>
    </location>
</feature>
<feature type="domain" description="GB1/RHD3-type G" evidence="11">
    <location>
        <begin position="66"/>
        <end position="299"/>
    </location>
</feature>
<dbReference type="GO" id="GO:0005525">
    <property type="term" value="F:GTP binding"/>
    <property type="evidence" value="ECO:0007669"/>
    <property type="project" value="UniProtKB-UniRule"/>
</dbReference>
<protein>
    <submittedName>
        <fullName evidence="12">CIC11C00000004933</fullName>
    </submittedName>
</protein>
<dbReference type="FunFam" id="3.40.50.300:FF:000727">
    <property type="entry name" value="Protein SEY1 homolog"/>
    <property type="match status" value="1"/>
</dbReference>
<feature type="topological domain" description="Lumenal" evidence="8">
    <location>
        <begin position="755"/>
        <end position="757"/>
    </location>
</feature>
<keyword evidence="13" id="KW-1185">Reference proteome</keyword>
<feature type="binding site" evidence="8">
    <location>
        <begin position="76"/>
        <end position="83"/>
    </location>
    <ligand>
        <name>GTP</name>
        <dbReference type="ChEBI" id="CHEBI:37565"/>
    </ligand>
</feature>
<dbReference type="PANTHER" id="PTHR45923:SF2">
    <property type="entry name" value="PROTEIN SEY1"/>
    <property type="match status" value="1"/>
</dbReference>
<evidence type="ECO:0000256" key="1">
    <source>
        <dbReference type="ARBA" id="ARBA00022692"/>
    </source>
</evidence>
<accession>A0A1L0BS58</accession>
<keyword evidence="2 8" id="KW-0547">Nucleotide-binding</keyword>
<evidence type="ECO:0000256" key="4">
    <source>
        <dbReference type="ARBA" id="ARBA00022824"/>
    </source>
</evidence>
<dbReference type="SUPFAM" id="SSF52540">
    <property type="entry name" value="P-loop containing nucleoside triphosphate hydrolases"/>
    <property type="match status" value="1"/>
</dbReference>
<evidence type="ECO:0000256" key="7">
    <source>
        <dbReference type="ARBA" id="ARBA00023136"/>
    </source>
</evidence>
<keyword evidence="1 8" id="KW-0812">Transmembrane</keyword>
<feature type="region of interest" description="Disordered" evidence="9">
    <location>
        <begin position="820"/>
        <end position="846"/>
    </location>
</feature>
<evidence type="ECO:0000256" key="5">
    <source>
        <dbReference type="ARBA" id="ARBA00022989"/>
    </source>
</evidence>
<reference evidence="12 13" key="1">
    <citation type="submission" date="2016-10" db="EMBL/GenBank/DDBJ databases">
        <authorList>
            <person name="de Groot N.N."/>
        </authorList>
    </citation>
    <scope>NUCLEOTIDE SEQUENCE [LARGE SCALE GENOMIC DNA]</scope>
    <source>
        <strain evidence="12 13">CBS 141442</strain>
    </source>
</reference>
<dbReference type="AlphaFoldDB" id="A0A1L0BS58"/>
<feature type="transmembrane region" description="Helical" evidence="10">
    <location>
        <begin position="734"/>
        <end position="751"/>
    </location>
</feature>
<dbReference type="PROSITE" id="PS51715">
    <property type="entry name" value="G_GB1_RHD3"/>
    <property type="match status" value="1"/>
</dbReference>
<dbReference type="GO" id="GO:0003924">
    <property type="term" value="F:GTPase activity"/>
    <property type="evidence" value="ECO:0007669"/>
    <property type="project" value="UniProtKB-UniRule"/>
</dbReference>
<organism evidence="12 13">
    <name type="scientific">Sungouiella intermedia</name>
    <dbReference type="NCBI Taxonomy" id="45354"/>
    <lineage>
        <taxon>Eukaryota</taxon>
        <taxon>Fungi</taxon>
        <taxon>Dikarya</taxon>
        <taxon>Ascomycota</taxon>
        <taxon>Saccharomycotina</taxon>
        <taxon>Pichiomycetes</taxon>
        <taxon>Metschnikowiaceae</taxon>
        <taxon>Sungouiella</taxon>
    </lineage>
</organism>
<keyword evidence="3 8" id="KW-0378">Hydrolase</keyword>
<dbReference type="GO" id="GO:0005789">
    <property type="term" value="C:endoplasmic reticulum membrane"/>
    <property type="evidence" value="ECO:0007669"/>
    <property type="project" value="UniProtKB-SubCell"/>
</dbReference>